<keyword evidence="5 10" id="KW-0548">Nucleotidyltransferase</keyword>
<comment type="caution">
    <text evidence="12">The sequence shown here is derived from an EMBL/GenBank/DDBJ whole genome shotgun (WGS) entry which is preliminary data.</text>
</comment>
<keyword evidence="4 10" id="KW-0808">Transferase</keyword>
<dbReference type="RefSeq" id="WP_256547077.1">
    <property type="nucleotide sequence ID" value="NZ_CP101809.1"/>
</dbReference>
<comment type="function">
    <text evidence="1 10">Catalyzes the reversible adenylation of nicotinate mononucleotide (NaMN) to nicotinic acid adenine dinucleotide (NaAD).</text>
</comment>
<evidence type="ECO:0000256" key="3">
    <source>
        <dbReference type="ARBA" id="ARBA00022642"/>
    </source>
</evidence>
<dbReference type="NCBIfam" id="TIGR00125">
    <property type="entry name" value="cyt_tran_rel"/>
    <property type="match status" value="1"/>
</dbReference>
<accession>A0ABU0LZV2</accession>
<evidence type="ECO:0000256" key="7">
    <source>
        <dbReference type="ARBA" id="ARBA00022840"/>
    </source>
</evidence>
<dbReference type="GO" id="GO:0016779">
    <property type="term" value="F:nucleotidyltransferase activity"/>
    <property type="evidence" value="ECO:0007669"/>
    <property type="project" value="UniProtKB-KW"/>
</dbReference>
<evidence type="ECO:0000313" key="12">
    <source>
        <dbReference type="EMBL" id="MDQ0514235.1"/>
    </source>
</evidence>
<keyword evidence="8 10" id="KW-0520">NAD</keyword>
<keyword evidence="7 10" id="KW-0067">ATP-binding</keyword>
<comment type="catalytic activity">
    <reaction evidence="9 10">
        <text>nicotinate beta-D-ribonucleotide + ATP + H(+) = deamido-NAD(+) + diphosphate</text>
        <dbReference type="Rhea" id="RHEA:22860"/>
        <dbReference type="ChEBI" id="CHEBI:15378"/>
        <dbReference type="ChEBI" id="CHEBI:30616"/>
        <dbReference type="ChEBI" id="CHEBI:33019"/>
        <dbReference type="ChEBI" id="CHEBI:57502"/>
        <dbReference type="ChEBI" id="CHEBI:58437"/>
        <dbReference type="EC" id="2.7.7.18"/>
    </reaction>
</comment>
<gene>
    <name evidence="10" type="primary">nadD</name>
    <name evidence="12" type="ORF">J2Z62_000673</name>
</gene>
<evidence type="ECO:0000256" key="1">
    <source>
        <dbReference type="ARBA" id="ARBA00002324"/>
    </source>
</evidence>
<dbReference type="EC" id="2.7.7.18" evidence="10"/>
<reference evidence="12" key="1">
    <citation type="submission" date="2023-07" db="EMBL/GenBank/DDBJ databases">
        <title>Genomic Encyclopedia of Type Strains, Phase IV (KMG-IV): sequencing the most valuable type-strain genomes for metagenomic binning, comparative biology and taxonomic classification.</title>
        <authorList>
            <person name="Goeker M."/>
        </authorList>
    </citation>
    <scope>NUCLEOTIDE SEQUENCE [LARGE SCALE GENOMIC DNA]</scope>
    <source>
        <strain evidence="12">DSM 21204</strain>
    </source>
</reference>
<dbReference type="HAMAP" id="MF_00244">
    <property type="entry name" value="NaMN_adenylyltr"/>
    <property type="match status" value="1"/>
</dbReference>
<evidence type="ECO:0000256" key="10">
    <source>
        <dbReference type="HAMAP-Rule" id="MF_00244"/>
    </source>
</evidence>
<dbReference type="Gene3D" id="3.40.50.620">
    <property type="entry name" value="HUPs"/>
    <property type="match status" value="1"/>
</dbReference>
<evidence type="ECO:0000256" key="6">
    <source>
        <dbReference type="ARBA" id="ARBA00022741"/>
    </source>
</evidence>
<sequence>MKIGIFGGSFNPIHKGHVKIARNAIKVLGLDLLYFVPAYRNPDKINHNYVLGYDRMQMIDLVKPDKSVISTWELSQAKLSYTFETINHFKNHYPNDQLFFILGSDNLDHLDQWEGIDQILAQCQIVCFKRNKRINWTNLHKLGVQLIDQKLFPESSTAFRAGQFDYLAVKVKRYIGNNYLYLFELLTTHLKQNPELKPLFDFTIQILKSFLHNHQLKVDFLLFNENHARIQELWTKTKINLTAFKQIQFDEVQLLTLIQTHRLFIDLLPVINLVTFIALKPKDFVRKKFGNNLVKIFEWGQKYSLNKTILMIFGPTQKTKVQKNWTLIYQLLFEPIFSFYQNEFKKHTN</sequence>
<comment type="pathway">
    <text evidence="2 10">Cofactor biosynthesis; NAD(+) biosynthesis; deamido-NAD(+) from nicotinate D-ribonucleotide: step 1/1.</text>
</comment>
<organism evidence="12 13">
    <name type="scientific">Mycoplasmoides fastidiosum</name>
    <dbReference type="NCBI Taxonomy" id="92758"/>
    <lineage>
        <taxon>Bacteria</taxon>
        <taxon>Bacillati</taxon>
        <taxon>Mycoplasmatota</taxon>
        <taxon>Mycoplasmoidales</taxon>
        <taxon>Mycoplasmoidaceae</taxon>
        <taxon>Mycoplasmoides</taxon>
    </lineage>
</organism>
<evidence type="ECO:0000256" key="8">
    <source>
        <dbReference type="ARBA" id="ARBA00023027"/>
    </source>
</evidence>
<dbReference type="EMBL" id="JAUSWO010000001">
    <property type="protein sequence ID" value="MDQ0514235.1"/>
    <property type="molecule type" value="Genomic_DNA"/>
</dbReference>
<keyword evidence="3 10" id="KW-0662">Pyridine nucleotide biosynthesis</keyword>
<protein>
    <recommendedName>
        <fullName evidence="10">Probable nicotinate-nucleotide adenylyltransferase</fullName>
        <ecNumber evidence="10">2.7.7.18</ecNumber>
    </recommendedName>
    <alternativeName>
        <fullName evidence="10">Deamido-NAD(+) diphosphorylase</fullName>
    </alternativeName>
    <alternativeName>
        <fullName evidence="10">Deamido-NAD(+) pyrophosphorylase</fullName>
    </alternativeName>
    <alternativeName>
        <fullName evidence="10">Nicotinate mononucleotide adenylyltransferase</fullName>
        <shortName evidence="10">NaMN adenylyltransferase</shortName>
    </alternativeName>
</protein>
<evidence type="ECO:0000313" key="13">
    <source>
        <dbReference type="Proteomes" id="UP001240643"/>
    </source>
</evidence>
<dbReference type="InterPro" id="IPR014729">
    <property type="entry name" value="Rossmann-like_a/b/a_fold"/>
</dbReference>
<evidence type="ECO:0000259" key="11">
    <source>
        <dbReference type="Pfam" id="PF01467"/>
    </source>
</evidence>
<dbReference type="Pfam" id="PF01467">
    <property type="entry name" value="CTP_transf_like"/>
    <property type="match status" value="1"/>
</dbReference>
<dbReference type="NCBIfam" id="TIGR00482">
    <property type="entry name" value="nicotinate (nicotinamide) nucleotide adenylyltransferase"/>
    <property type="match status" value="1"/>
</dbReference>
<evidence type="ECO:0000256" key="9">
    <source>
        <dbReference type="ARBA" id="ARBA00048721"/>
    </source>
</evidence>
<comment type="similarity">
    <text evidence="10">Belongs to the NadD family.</text>
</comment>
<dbReference type="InterPro" id="IPR004821">
    <property type="entry name" value="Cyt_trans-like"/>
</dbReference>
<keyword evidence="13" id="KW-1185">Reference proteome</keyword>
<evidence type="ECO:0000256" key="5">
    <source>
        <dbReference type="ARBA" id="ARBA00022695"/>
    </source>
</evidence>
<proteinExistence type="inferred from homology"/>
<dbReference type="InterPro" id="IPR005248">
    <property type="entry name" value="NadD/NMNAT"/>
</dbReference>
<dbReference type="Proteomes" id="UP001240643">
    <property type="component" value="Unassembled WGS sequence"/>
</dbReference>
<dbReference type="PANTHER" id="PTHR39321:SF3">
    <property type="entry name" value="PHOSPHOPANTETHEINE ADENYLYLTRANSFERASE"/>
    <property type="match status" value="1"/>
</dbReference>
<dbReference type="SUPFAM" id="SSF52374">
    <property type="entry name" value="Nucleotidylyl transferase"/>
    <property type="match status" value="1"/>
</dbReference>
<keyword evidence="6 10" id="KW-0547">Nucleotide-binding</keyword>
<evidence type="ECO:0000256" key="2">
    <source>
        <dbReference type="ARBA" id="ARBA00005019"/>
    </source>
</evidence>
<feature type="domain" description="Cytidyltransferase-like" evidence="11">
    <location>
        <begin position="5"/>
        <end position="160"/>
    </location>
</feature>
<name>A0ABU0LZV2_9BACT</name>
<dbReference type="CDD" id="cd02165">
    <property type="entry name" value="NMNAT"/>
    <property type="match status" value="1"/>
</dbReference>
<dbReference type="PANTHER" id="PTHR39321">
    <property type="entry name" value="NICOTINATE-NUCLEOTIDE ADENYLYLTRANSFERASE-RELATED"/>
    <property type="match status" value="1"/>
</dbReference>
<evidence type="ECO:0000256" key="4">
    <source>
        <dbReference type="ARBA" id="ARBA00022679"/>
    </source>
</evidence>